<feature type="region of interest" description="Disordered" evidence="1">
    <location>
        <begin position="136"/>
        <end position="156"/>
    </location>
</feature>
<dbReference type="Proteomes" id="UP000664132">
    <property type="component" value="Unassembled WGS sequence"/>
</dbReference>
<dbReference type="SUPFAM" id="SSF49599">
    <property type="entry name" value="TRAF domain-like"/>
    <property type="match status" value="1"/>
</dbReference>
<gene>
    <name evidence="2" type="ORF">IFR04_012570</name>
</gene>
<dbReference type="EMBL" id="JAFJYH010000272">
    <property type="protein sequence ID" value="KAG4414274.1"/>
    <property type="molecule type" value="Genomic_DNA"/>
</dbReference>
<dbReference type="AlphaFoldDB" id="A0A8H7T309"/>
<dbReference type="SUPFAM" id="SSF51197">
    <property type="entry name" value="Clavaminate synthase-like"/>
    <property type="match status" value="1"/>
</dbReference>
<dbReference type="Gene3D" id="2.60.120.650">
    <property type="entry name" value="Cupin"/>
    <property type="match status" value="1"/>
</dbReference>
<accession>A0A8H7T309</accession>
<evidence type="ECO:0000313" key="2">
    <source>
        <dbReference type="EMBL" id="KAG4414274.1"/>
    </source>
</evidence>
<dbReference type="Gene3D" id="3.30.160.60">
    <property type="entry name" value="Classic Zinc Finger"/>
    <property type="match status" value="1"/>
</dbReference>
<name>A0A8H7T309_9HELO</name>
<comment type="caution">
    <text evidence="2">The sequence shown here is derived from an EMBL/GenBank/DDBJ whole genome shotgun (WGS) entry which is preliminary data.</text>
</comment>
<proteinExistence type="predicted"/>
<dbReference type="OrthoDB" id="3485163at2759"/>
<evidence type="ECO:0000256" key="1">
    <source>
        <dbReference type="SAM" id="MobiDB-lite"/>
    </source>
</evidence>
<sequence length="436" mass="48615">MPKSKVTCPYCSKLTDTGHIREHINSCQKRKVVCKQCGKAVARIRGHQCPPPKPLPHPQLSAHLDLDEHDWRSKCPLKFENGIKALSSLDEYTVSLWEGQPPTLYSSKIEPSEETIYTLVISTIRKSTEYQVFREGKEPPELGSKSQTKRSAKSDLDDKKFRMAAAALYQATTAAPGHSTYSLLNVWAPDTSEIPMQPPSQIQSSHHVCTDRFKVGINVTPKGSFVDLHHDILQRGLSRTIGRCKKVWLLFPGTPQNLEIYVASTGFPNRLARVGSKLQGGIIVETDSSHELEFPAHALHAVFTTVGGFLVGINYSTVECLPAMSRILKAHLPIFHMSPTNISEDIRSYIDALSSTLQMELPAVLFNTLHSWIELRPVFKETLDSGRATALFRRQVQELDDCLENFGRNEHAALRCGCGEYVGNIGKHVAETHKVL</sequence>
<protein>
    <submittedName>
        <fullName evidence="2">Uncharacterized protein</fullName>
    </submittedName>
</protein>
<reference evidence="2" key="1">
    <citation type="submission" date="2021-02" db="EMBL/GenBank/DDBJ databases">
        <title>Genome sequence Cadophora malorum strain M34.</title>
        <authorList>
            <person name="Stefanovic E."/>
            <person name="Vu D."/>
            <person name="Scully C."/>
            <person name="Dijksterhuis J."/>
            <person name="Roader J."/>
            <person name="Houbraken J."/>
        </authorList>
    </citation>
    <scope>NUCLEOTIDE SEQUENCE</scope>
    <source>
        <strain evidence="2">M34</strain>
    </source>
</reference>
<organism evidence="2 3">
    <name type="scientific">Cadophora malorum</name>
    <dbReference type="NCBI Taxonomy" id="108018"/>
    <lineage>
        <taxon>Eukaryota</taxon>
        <taxon>Fungi</taxon>
        <taxon>Dikarya</taxon>
        <taxon>Ascomycota</taxon>
        <taxon>Pezizomycotina</taxon>
        <taxon>Leotiomycetes</taxon>
        <taxon>Helotiales</taxon>
        <taxon>Ploettnerulaceae</taxon>
        <taxon>Cadophora</taxon>
    </lineage>
</organism>
<keyword evidence="3" id="KW-1185">Reference proteome</keyword>
<evidence type="ECO:0000313" key="3">
    <source>
        <dbReference type="Proteomes" id="UP000664132"/>
    </source>
</evidence>